<name>A0A481Z3G4_9VIRU</name>
<evidence type="ECO:0000256" key="1">
    <source>
        <dbReference type="SAM" id="Coils"/>
    </source>
</evidence>
<gene>
    <name evidence="2" type="ORF">LCPAC103_00750</name>
</gene>
<keyword evidence="1" id="KW-0175">Coiled coil</keyword>
<sequence>MELDSLVALEKLDVSAKGKYVVLVYFVTSQAVIEKEDIYGAILVVGTCANKKLATDMANDIIRRTGYRGVIIIKACQWHFLKPEASRDQTKTIIADRDRMFEQQAVVHAGLDIKYKEACSGVREAAFEHHRKILDSDCVENYQYQLSQIAHLEQTIESATEKMEQLQTTINQQLLLHPEFIES</sequence>
<proteinExistence type="predicted"/>
<feature type="coiled-coil region" evidence="1">
    <location>
        <begin position="149"/>
        <end position="176"/>
    </location>
</feature>
<evidence type="ECO:0000313" key="2">
    <source>
        <dbReference type="EMBL" id="QBK90394.1"/>
    </source>
</evidence>
<protein>
    <submittedName>
        <fullName evidence="2">Uncharacterized protein</fullName>
    </submittedName>
</protein>
<organism evidence="2">
    <name type="scientific">Pithovirus LCPAC103</name>
    <dbReference type="NCBI Taxonomy" id="2506588"/>
    <lineage>
        <taxon>Viruses</taxon>
        <taxon>Pithoviruses</taxon>
    </lineage>
</organism>
<reference evidence="2" key="1">
    <citation type="journal article" date="2019" name="MBio">
        <title>Virus Genomes from Deep Sea Sediments Expand the Ocean Megavirome and Support Independent Origins of Viral Gigantism.</title>
        <authorList>
            <person name="Backstrom D."/>
            <person name="Yutin N."/>
            <person name="Jorgensen S.L."/>
            <person name="Dharamshi J."/>
            <person name="Homa F."/>
            <person name="Zaremba-Niedwiedzka K."/>
            <person name="Spang A."/>
            <person name="Wolf Y.I."/>
            <person name="Koonin E.V."/>
            <person name="Ettema T.J."/>
        </authorList>
    </citation>
    <scope>NUCLEOTIDE SEQUENCE</scope>
</reference>
<dbReference type="EMBL" id="MK500481">
    <property type="protein sequence ID" value="QBK90394.1"/>
    <property type="molecule type" value="Genomic_DNA"/>
</dbReference>
<accession>A0A481Z3G4</accession>